<dbReference type="InterPro" id="IPR013783">
    <property type="entry name" value="Ig-like_fold"/>
</dbReference>
<dbReference type="Gene3D" id="2.130.10.10">
    <property type="entry name" value="YVTN repeat-like/Quinoprotein amine dehydrogenase"/>
    <property type="match status" value="2"/>
</dbReference>
<dbReference type="SUPFAM" id="SSF55874">
    <property type="entry name" value="ATPase domain of HSP90 chaperone/DNA topoisomerase II/histidine kinase"/>
    <property type="match status" value="1"/>
</dbReference>
<dbReference type="RefSeq" id="WP_207154697.1">
    <property type="nucleotide sequence ID" value="NZ_AP024484.1"/>
</dbReference>
<sequence length="1344" mass="152419">MKKYFFLLSFLFFSIYSFSQKYQVKSLDITDGLSSDYVLSMAMDKYGFIWVATEEGLNRFDGSRFYTYYKHNGDNSITGNELNCVLDDPKDNKMWIGTQREGLNVFDYDTDKFSSFRHDKKDRNSIVTNDITSISASADSSIWVTTYWGGIDYFDKSNQHFIHYNKKNVRGLPSDQAWSVCDAGNGLIYVGHVYDGLSVIDTHNRVAHNYKHNNADPNSISGNEIHCIFRDKNGNIWIGTNNGLDLFDALNGKFIHYNDGGRVHHPIFSIKQMADGKLWLATEQGGVAILDINAGMYMGTANCKYDFIQEGNGELDLSGNSVRCVLEDGYHNVWLGLYGAGINFITRNTPLFSLLSYSPVNPEKHISTKSVLGLGFDTKGNLFVGTDGDGINVFDSEKNRIHSDVSLPGRSVQVVHRDKNGNIWIGCFSDNAYVRRASGGLSKIFKETVDVRCFCEDGNVMWVGTSSGIYTVDINTLKVIKAYKIKESLVRTICLDSNHNLWIGTFGDGLVKYDHSMRHKHAYSTDHGFPSNTVNGIIRGNDRSFWLATGEGVVCFPDEHKNLYKVYGQDNNLNNTNIRAIAQDRKGNVWVSTNKGISCLKKGETSFLNYGYKDNVALGNYNPSSVTTSPTGTIYFGSTRGLTYFNPSEVLSNHAAPQVFITAVDIPLGEKALSDSTINLIGKKQIELGYKDNTFTLHFNVRDYSLLGRVEYSYRLNGLQGNWQTTEDNVITFRDIPYGSYTLEVRCRRHNQEWTTDVATLDLTVNPPFWLSWWAKLIYTISIISLTVYIFRSYSRKMRLEYLLSSEKRKHEQQQELNDERLRFFTNITHELRTPLTLILGPLDDFSHSNELSDKVKHKLAVINRSAKRLQELINRILEFRKTETDNRRLCVVRGNIVSAVHEVMLKYEELNRKDSVRIRFVSTENDIKMYFDNEVINMVLDNLISNAIKYTDRGEIIVCVERVINDGRRMVQIAVHDTGHGISAAALPHIFERYYQENSPHQASGTGIGLALVKSLVALHQGQISVDSSVEHGSHFIISLAEDNIYPEALHGEQTSDELEETEDNTVVVEKHDDADESSREILLVVEDNKDIREYIATSFADKYEVCQAEDGREGLAIALDVIPDIIISDVMMPNMDGNELCKILKNDQRTSHIPVILLTAKVSNDAKEEGYDAGADSYITKPFSVSLVESRINNLLEQRRRLLNSANESRSGHDLSLSEKNEILKESMNKVDQEFFDNLNKILDDNISGVLDVNFLTEKLNMSTSTLYRKMKALTGISTNEYVRHYKMQHAEKLLLKNTYTINEITYMVGLSSVTYFRKCFKEDFGYYPTEYLKKIKAAGKS</sequence>
<dbReference type="InterPro" id="IPR011123">
    <property type="entry name" value="Y_Y_Y"/>
</dbReference>
<dbReference type="InterPro" id="IPR003594">
    <property type="entry name" value="HATPase_dom"/>
</dbReference>
<dbReference type="SMART" id="SM00387">
    <property type="entry name" value="HATPase_c"/>
    <property type="match status" value="1"/>
</dbReference>
<dbReference type="Gene3D" id="3.40.50.2300">
    <property type="match status" value="1"/>
</dbReference>
<dbReference type="InterPro" id="IPR005467">
    <property type="entry name" value="His_kinase_dom"/>
</dbReference>
<dbReference type="InterPro" id="IPR015943">
    <property type="entry name" value="WD40/YVTN_repeat-like_dom_sf"/>
</dbReference>
<dbReference type="SUPFAM" id="SSF52172">
    <property type="entry name" value="CheY-like"/>
    <property type="match status" value="1"/>
</dbReference>
<keyword evidence="11" id="KW-1185">Reference proteome</keyword>
<dbReference type="InterPro" id="IPR004358">
    <property type="entry name" value="Sig_transdc_His_kin-like_C"/>
</dbReference>
<organism evidence="10 11">
    <name type="scientific">Prevotella herbatica</name>
    <dbReference type="NCBI Taxonomy" id="2801997"/>
    <lineage>
        <taxon>Bacteria</taxon>
        <taxon>Pseudomonadati</taxon>
        <taxon>Bacteroidota</taxon>
        <taxon>Bacteroidia</taxon>
        <taxon>Bacteroidales</taxon>
        <taxon>Prevotellaceae</taxon>
        <taxon>Prevotella</taxon>
    </lineage>
</organism>
<dbReference type="PANTHER" id="PTHR43547">
    <property type="entry name" value="TWO-COMPONENT HISTIDINE KINASE"/>
    <property type="match status" value="1"/>
</dbReference>
<feature type="domain" description="HTH araC/xylS-type" evidence="7">
    <location>
        <begin position="1239"/>
        <end position="1337"/>
    </location>
</feature>
<dbReference type="InterPro" id="IPR036097">
    <property type="entry name" value="HisK_dim/P_sf"/>
</dbReference>
<dbReference type="InterPro" id="IPR001789">
    <property type="entry name" value="Sig_transdc_resp-reg_receiver"/>
</dbReference>
<dbReference type="InterPro" id="IPR003661">
    <property type="entry name" value="HisK_dim/P_dom"/>
</dbReference>
<evidence type="ECO:0000256" key="1">
    <source>
        <dbReference type="ARBA" id="ARBA00000085"/>
    </source>
</evidence>
<dbReference type="Gene3D" id="3.30.565.10">
    <property type="entry name" value="Histidine kinase-like ATPase, C-terminal domain"/>
    <property type="match status" value="1"/>
</dbReference>
<dbReference type="InterPro" id="IPR036890">
    <property type="entry name" value="HATPase_C_sf"/>
</dbReference>
<evidence type="ECO:0000259" key="7">
    <source>
        <dbReference type="PROSITE" id="PS01124"/>
    </source>
</evidence>
<dbReference type="EC" id="2.7.13.3" evidence="2"/>
<keyword evidence="10" id="KW-0808">Transferase</keyword>
<dbReference type="GO" id="GO:0016301">
    <property type="term" value="F:kinase activity"/>
    <property type="evidence" value="ECO:0007669"/>
    <property type="project" value="UniProtKB-KW"/>
</dbReference>
<evidence type="ECO:0000256" key="2">
    <source>
        <dbReference type="ARBA" id="ARBA00012438"/>
    </source>
</evidence>
<feature type="domain" description="Histidine kinase" evidence="8">
    <location>
        <begin position="827"/>
        <end position="1045"/>
    </location>
</feature>
<dbReference type="SUPFAM" id="SSF63829">
    <property type="entry name" value="Calcium-dependent phosphotriesterase"/>
    <property type="match status" value="3"/>
</dbReference>
<dbReference type="CDD" id="cd17574">
    <property type="entry name" value="REC_OmpR"/>
    <property type="match status" value="1"/>
</dbReference>
<keyword evidence="4" id="KW-0805">Transcription regulation</keyword>
<dbReference type="SMART" id="SM00448">
    <property type="entry name" value="REC"/>
    <property type="match status" value="1"/>
</dbReference>
<dbReference type="Gene3D" id="2.60.40.10">
    <property type="entry name" value="Immunoglobulins"/>
    <property type="match status" value="1"/>
</dbReference>
<dbReference type="EMBL" id="AP024484">
    <property type="protein sequence ID" value="BCS84530.1"/>
    <property type="molecule type" value="Genomic_DNA"/>
</dbReference>
<dbReference type="InterPro" id="IPR011110">
    <property type="entry name" value="Reg_prop"/>
</dbReference>
<comment type="catalytic activity">
    <reaction evidence="1">
        <text>ATP + protein L-histidine = ADP + protein N-phospho-L-histidine.</text>
        <dbReference type="EC" id="2.7.13.3"/>
    </reaction>
</comment>
<dbReference type="Gene3D" id="1.10.10.60">
    <property type="entry name" value="Homeodomain-like"/>
    <property type="match status" value="2"/>
</dbReference>
<name>A0ABM7NVK9_9BACT</name>
<gene>
    <name evidence="10" type="ORF">prwr041_04230</name>
</gene>
<dbReference type="Pfam" id="PF00072">
    <property type="entry name" value="Response_reg"/>
    <property type="match status" value="1"/>
</dbReference>
<feature type="modified residue" description="4-aspartylphosphate" evidence="6">
    <location>
        <position position="1131"/>
    </location>
</feature>
<dbReference type="InterPro" id="IPR018060">
    <property type="entry name" value="HTH_AraC"/>
</dbReference>
<evidence type="ECO:0000259" key="9">
    <source>
        <dbReference type="PROSITE" id="PS50110"/>
    </source>
</evidence>
<dbReference type="Pfam" id="PF07495">
    <property type="entry name" value="Y_Y_Y"/>
    <property type="match status" value="1"/>
</dbReference>
<evidence type="ECO:0000313" key="11">
    <source>
        <dbReference type="Proteomes" id="UP001319045"/>
    </source>
</evidence>
<dbReference type="Pfam" id="PF02518">
    <property type="entry name" value="HATPase_c"/>
    <property type="match status" value="1"/>
</dbReference>
<keyword evidence="5" id="KW-0804">Transcription</keyword>
<evidence type="ECO:0000259" key="8">
    <source>
        <dbReference type="PROSITE" id="PS50109"/>
    </source>
</evidence>
<evidence type="ECO:0000256" key="4">
    <source>
        <dbReference type="ARBA" id="ARBA00023015"/>
    </source>
</evidence>
<dbReference type="InterPro" id="IPR009057">
    <property type="entry name" value="Homeodomain-like_sf"/>
</dbReference>
<dbReference type="PRINTS" id="PR00344">
    <property type="entry name" value="BCTRLSENSOR"/>
</dbReference>
<dbReference type="SUPFAM" id="SSF46689">
    <property type="entry name" value="Homeodomain-like"/>
    <property type="match status" value="1"/>
</dbReference>
<dbReference type="SUPFAM" id="SSF47384">
    <property type="entry name" value="Homodimeric domain of signal transducing histidine kinase"/>
    <property type="match status" value="1"/>
</dbReference>
<feature type="domain" description="Response regulatory" evidence="9">
    <location>
        <begin position="1083"/>
        <end position="1198"/>
    </location>
</feature>
<dbReference type="SMART" id="SM00342">
    <property type="entry name" value="HTH_ARAC"/>
    <property type="match status" value="1"/>
</dbReference>
<evidence type="ECO:0000256" key="5">
    <source>
        <dbReference type="ARBA" id="ARBA00023163"/>
    </source>
</evidence>
<dbReference type="Pfam" id="PF00512">
    <property type="entry name" value="HisKA"/>
    <property type="match status" value="1"/>
</dbReference>
<dbReference type="PROSITE" id="PS01124">
    <property type="entry name" value="HTH_ARAC_FAMILY_2"/>
    <property type="match status" value="1"/>
</dbReference>
<evidence type="ECO:0000256" key="6">
    <source>
        <dbReference type="PROSITE-ProRule" id="PRU00169"/>
    </source>
</evidence>
<keyword evidence="3 6" id="KW-0597">Phosphoprotein</keyword>
<dbReference type="PANTHER" id="PTHR43547:SF2">
    <property type="entry name" value="HYBRID SIGNAL TRANSDUCTION HISTIDINE KINASE C"/>
    <property type="match status" value="1"/>
</dbReference>
<reference evidence="10 11" key="1">
    <citation type="journal article" date="2022" name="Int. J. Syst. Evol. Microbiol.">
        <title>Prevotella herbatica sp. nov., a plant polysaccharide-decomposing anaerobic bacterium isolated from a methanogenic reactor.</title>
        <authorList>
            <person name="Uek A."/>
            <person name="Tonouchi A."/>
            <person name="Kaku N."/>
            <person name="Ueki K."/>
        </authorList>
    </citation>
    <scope>NUCLEOTIDE SEQUENCE [LARGE SCALE GENOMIC DNA]</scope>
    <source>
        <strain evidence="10 11">WR041</strain>
    </source>
</reference>
<dbReference type="SMART" id="SM00388">
    <property type="entry name" value="HisKA"/>
    <property type="match status" value="1"/>
</dbReference>
<dbReference type="PROSITE" id="PS50110">
    <property type="entry name" value="RESPONSE_REGULATORY"/>
    <property type="match status" value="1"/>
</dbReference>
<dbReference type="Pfam" id="PF07494">
    <property type="entry name" value="Reg_prop"/>
    <property type="match status" value="5"/>
</dbReference>
<protein>
    <recommendedName>
        <fullName evidence="2">histidine kinase</fullName>
        <ecNumber evidence="2">2.7.13.3</ecNumber>
    </recommendedName>
</protein>
<dbReference type="Pfam" id="PF12833">
    <property type="entry name" value="HTH_18"/>
    <property type="match status" value="1"/>
</dbReference>
<dbReference type="Gene3D" id="1.10.287.130">
    <property type="match status" value="1"/>
</dbReference>
<accession>A0ABM7NVK9</accession>
<dbReference type="Proteomes" id="UP001319045">
    <property type="component" value="Chromosome"/>
</dbReference>
<keyword evidence="10" id="KW-0418">Kinase</keyword>
<evidence type="ECO:0000313" key="10">
    <source>
        <dbReference type="EMBL" id="BCS84530.1"/>
    </source>
</evidence>
<proteinExistence type="predicted"/>
<evidence type="ECO:0000256" key="3">
    <source>
        <dbReference type="ARBA" id="ARBA00022553"/>
    </source>
</evidence>
<dbReference type="InterPro" id="IPR011006">
    <property type="entry name" value="CheY-like_superfamily"/>
</dbReference>
<dbReference type="PROSITE" id="PS50109">
    <property type="entry name" value="HIS_KIN"/>
    <property type="match status" value="1"/>
</dbReference>
<dbReference type="CDD" id="cd00082">
    <property type="entry name" value="HisKA"/>
    <property type="match status" value="1"/>
</dbReference>